<dbReference type="SUPFAM" id="SSF52374">
    <property type="entry name" value="Nucleotidylyl transferase"/>
    <property type="match status" value="1"/>
</dbReference>
<dbReference type="PANTHER" id="PTHR43509:SF1">
    <property type="entry name" value="SULFATE ADENYLYLTRANSFERASE"/>
    <property type="match status" value="1"/>
</dbReference>
<dbReference type="Proteomes" id="UP000066049">
    <property type="component" value="Chromosome"/>
</dbReference>
<dbReference type="GO" id="GO:0004781">
    <property type="term" value="F:sulfate adenylyltransferase (ATP) activity"/>
    <property type="evidence" value="ECO:0007669"/>
    <property type="project" value="UniProtKB-EC"/>
</dbReference>
<dbReference type="Gene3D" id="3.10.400.10">
    <property type="entry name" value="Sulfate adenylyltransferase"/>
    <property type="match status" value="1"/>
</dbReference>
<dbReference type="Gene3D" id="3.40.50.620">
    <property type="entry name" value="HUPs"/>
    <property type="match status" value="1"/>
</dbReference>
<dbReference type="EC" id="2.7.7.4" evidence="3"/>
<dbReference type="InterPro" id="IPR024951">
    <property type="entry name" value="Sulfurylase_cat_dom"/>
</dbReference>
<reference evidence="4" key="1">
    <citation type="submission" date="2015-08" db="EMBL/GenBank/DDBJ databases">
        <title>Comparative genomics of the Campylobacter concisus group.</title>
        <authorList>
            <person name="Miller W.G."/>
            <person name="Yee E."/>
            <person name="Chapman M.H."/>
            <person name="Huynh S."/>
            <person name="Bono J.L."/>
            <person name="On S.L.W."/>
            <person name="St Leger J."/>
            <person name="Foster G."/>
            <person name="Parker C.T."/>
        </authorList>
    </citation>
    <scope>NUCLEOTIDE SEQUENCE [LARGE SCALE GENOMIC DNA]</scope>
    <source>
        <strain evidence="4">ATCC 33237</strain>
    </source>
</reference>
<dbReference type="SUPFAM" id="SSF88697">
    <property type="entry name" value="PUA domain-like"/>
    <property type="match status" value="1"/>
</dbReference>
<keyword evidence="3" id="KW-0548">Nucleotidyltransferase</keyword>
<dbReference type="AlphaFoldDB" id="A0A0M4STU9"/>
<accession>A0A0M4STU9</accession>
<dbReference type="GeneID" id="28662908"/>
<sequence length="393" mass="44684">MTSARKNSEISINTEVFGALELIKNKIVSDYDSLMDDEQIKEVSEKGYFNGEPMPYSFGFAPFGELNQNIASKLTPGQKVNLSLDGKIVGHINVAKVFKFDESMRAKNIFLANEASNDKELNLGKYGISGEFELYDESMQISKNALNDLIKEDGAKKITAVFLTADPFNRAHERLVRMTIDKADLVIIFLIRTREEKHVDYEIRKQVLDYFIQNYLPTKKVFVFALKNTTLFSSHANPTLECIAASRFGANKLVIGQNHSGIGMFFDHNEAHTILDIYKNDLNLEIIVLPELVYCNKCKTLVSTKSCPHGQHHQIKYHPDVIKELLFNGIMPPAILVRPEISALVLSKLFTNRFKDVQKLCDDLFVNSGLLENKTDRDFYEELMKLYQTSSMT</sequence>
<comment type="pathway">
    <text evidence="1">Sulfur metabolism; hydrogen sulfide biosynthesis; sulfite from sulfate: step 1/3.</text>
</comment>
<dbReference type="KEGG" id="ccoc:CCON33237_1233"/>
<dbReference type="Pfam" id="PF01747">
    <property type="entry name" value="ATP-sulfurylase"/>
    <property type="match status" value="1"/>
</dbReference>
<keyword evidence="3" id="KW-0808">Transferase</keyword>
<evidence type="ECO:0000259" key="2">
    <source>
        <dbReference type="Pfam" id="PF01747"/>
    </source>
</evidence>
<dbReference type="PATRIC" id="fig|199.248.peg.1268"/>
<dbReference type="RefSeq" id="WP_054196857.1">
    <property type="nucleotide sequence ID" value="NZ_CABMKQ010000054.1"/>
</dbReference>
<dbReference type="InterPro" id="IPR015947">
    <property type="entry name" value="PUA-like_sf"/>
</dbReference>
<dbReference type="EMBL" id="CP012541">
    <property type="protein sequence ID" value="ALF47895.1"/>
    <property type="molecule type" value="Genomic_DNA"/>
</dbReference>
<protein>
    <submittedName>
        <fullName evidence="3">Sulfate adenylyltransferase</fullName>
        <ecNumber evidence="3">2.7.7.4</ecNumber>
    </submittedName>
</protein>
<gene>
    <name evidence="3" type="primary">sat</name>
    <name evidence="3" type="ORF">CCON33237_1233</name>
</gene>
<dbReference type="InterPro" id="IPR014729">
    <property type="entry name" value="Rossmann-like_a/b/a_fold"/>
</dbReference>
<proteinExistence type="predicted"/>
<evidence type="ECO:0000256" key="1">
    <source>
        <dbReference type="ARBA" id="ARBA00005048"/>
    </source>
</evidence>
<dbReference type="PANTHER" id="PTHR43509">
    <property type="match status" value="1"/>
</dbReference>
<name>A0A0M4STU9_9BACT</name>
<organism evidence="3 4">
    <name type="scientific">Campylobacter concisus</name>
    <dbReference type="NCBI Taxonomy" id="199"/>
    <lineage>
        <taxon>Bacteria</taxon>
        <taxon>Pseudomonadati</taxon>
        <taxon>Campylobacterota</taxon>
        <taxon>Epsilonproteobacteria</taxon>
        <taxon>Campylobacterales</taxon>
        <taxon>Campylobacteraceae</taxon>
        <taxon>Campylobacter</taxon>
    </lineage>
</organism>
<evidence type="ECO:0000313" key="4">
    <source>
        <dbReference type="Proteomes" id="UP000066049"/>
    </source>
</evidence>
<feature type="domain" description="Sulphate adenylyltransferase catalytic" evidence="2">
    <location>
        <begin position="140"/>
        <end position="346"/>
    </location>
</feature>
<evidence type="ECO:0000313" key="3">
    <source>
        <dbReference type="EMBL" id="ALF47895.1"/>
    </source>
</evidence>